<dbReference type="Pfam" id="PF08239">
    <property type="entry name" value="SH3_3"/>
    <property type="match status" value="1"/>
</dbReference>
<gene>
    <name evidence="5" type="ORF">PK35_04155</name>
</gene>
<evidence type="ECO:0000256" key="2">
    <source>
        <dbReference type="SAM" id="Phobius"/>
    </source>
</evidence>
<dbReference type="InterPro" id="IPR003646">
    <property type="entry name" value="SH3-like_bac-type"/>
</dbReference>
<dbReference type="OrthoDB" id="9776208at2"/>
<organism evidence="5 6">
    <name type="scientific">Neotamlana nanhaiensis</name>
    <dbReference type="NCBI Taxonomy" id="1382798"/>
    <lineage>
        <taxon>Bacteria</taxon>
        <taxon>Pseudomonadati</taxon>
        <taxon>Bacteroidota</taxon>
        <taxon>Flavobacteriia</taxon>
        <taxon>Flavobacteriales</taxon>
        <taxon>Flavobacteriaceae</taxon>
        <taxon>Neotamlana</taxon>
    </lineage>
</organism>
<dbReference type="RefSeq" id="WP_044625428.1">
    <property type="nucleotide sequence ID" value="NZ_JTDV01000002.1"/>
</dbReference>
<evidence type="ECO:0000313" key="5">
    <source>
        <dbReference type="EMBL" id="KJD33937.1"/>
    </source>
</evidence>
<dbReference type="SMART" id="SM00287">
    <property type="entry name" value="SH3b"/>
    <property type="match status" value="1"/>
</dbReference>
<feature type="domain" description="SH3b" evidence="4">
    <location>
        <begin position="187"/>
        <end position="250"/>
    </location>
</feature>
<dbReference type="AlphaFoldDB" id="A0A0D7W7Y1"/>
<dbReference type="PATRIC" id="fig|1382798.3.peg.2006"/>
<feature type="repeat" description="TPR" evidence="1">
    <location>
        <begin position="54"/>
        <end position="87"/>
    </location>
</feature>
<feature type="transmembrane region" description="Helical" evidence="2">
    <location>
        <begin position="158"/>
        <end position="179"/>
    </location>
</feature>
<evidence type="ECO:0000256" key="3">
    <source>
        <dbReference type="SAM" id="SignalP"/>
    </source>
</evidence>
<dbReference type="EMBL" id="JTDV01000002">
    <property type="protein sequence ID" value="KJD33937.1"/>
    <property type="molecule type" value="Genomic_DNA"/>
</dbReference>
<keyword evidence="2" id="KW-0812">Transmembrane</keyword>
<feature type="transmembrane region" description="Helical" evidence="2">
    <location>
        <begin position="129"/>
        <end position="151"/>
    </location>
</feature>
<dbReference type="PROSITE" id="PS50005">
    <property type="entry name" value="TPR"/>
    <property type="match status" value="1"/>
</dbReference>
<accession>A0A0D7W7Y1</accession>
<keyword evidence="6" id="KW-1185">Reference proteome</keyword>
<dbReference type="SMART" id="SM00028">
    <property type="entry name" value="TPR"/>
    <property type="match status" value="2"/>
</dbReference>
<dbReference type="Proteomes" id="UP000032361">
    <property type="component" value="Unassembled WGS sequence"/>
</dbReference>
<evidence type="ECO:0000259" key="4">
    <source>
        <dbReference type="PROSITE" id="PS51781"/>
    </source>
</evidence>
<dbReference type="PROSITE" id="PS50293">
    <property type="entry name" value="TPR_REGION"/>
    <property type="match status" value="1"/>
</dbReference>
<comment type="caution">
    <text evidence="5">The sequence shown here is derived from an EMBL/GenBank/DDBJ whole genome shotgun (WGS) entry which is preliminary data.</text>
</comment>
<feature type="chain" id="PRO_5002325607" evidence="3">
    <location>
        <begin position="22"/>
        <end position="252"/>
    </location>
</feature>
<keyword evidence="2" id="KW-0472">Membrane</keyword>
<keyword evidence="2" id="KW-1133">Transmembrane helix</keyword>
<protein>
    <submittedName>
        <fullName evidence="5">Ion channel protein</fullName>
    </submittedName>
</protein>
<sequence length="252" mass="28395">MKNIIYILVVFISAFSFGQNAALFEKANALYNDAKYAEAIDAYQAILETGHHSADLYFNLGNANYKLNNIAPSIYYYEKALRLAPNDADIKNNLAFAQNMTIDVIDVVPDSGISKFIKSFANKFTFDTWAKIAVAMVFVFVLLFLLYYFAYSTNRKRLAFIGSVVSLILVCITLAFAFYKFDIDKKDNPAIIFAQESKIKSGPNPNSDEAFRLHEGTKVQVVETFESWKKIKLADGKTGWVAANDIKTLKDF</sequence>
<proteinExistence type="predicted"/>
<evidence type="ECO:0000256" key="1">
    <source>
        <dbReference type="PROSITE-ProRule" id="PRU00339"/>
    </source>
</evidence>
<dbReference type="PROSITE" id="PS51781">
    <property type="entry name" value="SH3B"/>
    <property type="match status" value="1"/>
</dbReference>
<dbReference type="Gene3D" id="1.25.40.10">
    <property type="entry name" value="Tetratricopeptide repeat domain"/>
    <property type="match status" value="1"/>
</dbReference>
<dbReference type="STRING" id="1382798.PK35_04155"/>
<evidence type="ECO:0000313" key="6">
    <source>
        <dbReference type="Proteomes" id="UP000032361"/>
    </source>
</evidence>
<dbReference type="Gene3D" id="2.30.30.40">
    <property type="entry name" value="SH3 Domains"/>
    <property type="match status" value="1"/>
</dbReference>
<reference evidence="5 6" key="1">
    <citation type="journal article" date="2015" name="Antonie Van Leeuwenhoek">
        <title>Tamlana nanhaiensis sp. nov., isolated from surface seawater collected from the South China Sea.</title>
        <authorList>
            <person name="Liu X."/>
            <person name="Lai Q."/>
            <person name="Du Y."/>
            <person name="Li G."/>
            <person name="Sun F."/>
            <person name="Shao Z."/>
        </authorList>
    </citation>
    <scope>NUCLEOTIDE SEQUENCE [LARGE SCALE GENOMIC DNA]</scope>
    <source>
        <strain evidence="5 6">FHC16</strain>
    </source>
</reference>
<feature type="signal peptide" evidence="3">
    <location>
        <begin position="1"/>
        <end position="21"/>
    </location>
</feature>
<keyword evidence="3" id="KW-0732">Signal</keyword>
<dbReference type="InterPro" id="IPR011990">
    <property type="entry name" value="TPR-like_helical_dom_sf"/>
</dbReference>
<dbReference type="SUPFAM" id="SSF48452">
    <property type="entry name" value="TPR-like"/>
    <property type="match status" value="1"/>
</dbReference>
<name>A0A0D7W7Y1_9FLAO</name>
<dbReference type="Pfam" id="PF00515">
    <property type="entry name" value="TPR_1"/>
    <property type="match status" value="1"/>
</dbReference>
<dbReference type="InterPro" id="IPR019734">
    <property type="entry name" value="TPR_rpt"/>
</dbReference>
<keyword evidence="1" id="KW-0802">TPR repeat</keyword>